<gene>
    <name evidence="1" type="ORF">METZ01_LOCUS330860</name>
</gene>
<protein>
    <submittedName>
        <fullName evidence="1">Uncharacterized protein</fullName>
    </submittedName>
</protein>
<dbReference type="AlphaFoldDB" id="A0A382PXT5"/>
<sequence length="27" mass="2708">MTAIATRQVGSTDVEVTELGFGSAPLG</sequence>
<reference evidence="1" key="1">
    <citation type="submission" date="2018-05" db="EMBL/GenBank/DDBJ databases">
        <authorList>
            <person name="Lanie J.A."/>
            <person name="Ng W.-L."/>
            <person name="Kazmierczak K.M."/>
            <person name="Andrzejewski T.M."/>
            <person name="Davidsen T.M."/>
            <person name="Wayne K.J."/>
            <person name="Tettelin H."/>
            <person name="Glass J.I."/>
            <person name="Rusch D."/>
            <person name="Podicherti R."/>
            <person name="Tsui H.-C.T."/>
            <person name="Winkler M.E."/>
        </authorList>
    </citation>
    <scope>NUCLEOTIDE SEQUENCE</scope>
</reference>
<accession>A0A382PXT5</accession>
<proteinExistence type="predicted"/>
<evidence type="ECO:0000313" key="1">
    <source>
        <dbReference type="EMBL" id="SVC78006.1"/>
    </source>
</evidence>
<organism evidence="1">
    <name type="scientific">marine metagenome</name>
    <dbReference type="NCBI Taxonomy" id="408172"/>
    <lineage>
        <taxon>unclassified sequences</taxon>
        <taxon>metagenomes</taxon>
        <taxon>ecological metagenomes</taxon>
    </lineage>
</organism>
<dbReference type="EMBL" id="UINC01110475">
    <property type="protein sequence ID" value="SVC78006.1"/>
    <property type="molecule type" value="Genomic_DNA"/>
</dbReference>
<name>A0A382PXT5_9ZZZZ</name>
<feature type="non-terminal residue" evidence="1">
    <location>
        <position position="27"/>
    </location>
</feature>